<dbReference type="EMBL" id="CCKJ01000151">
    <property type="protein sequence ID" value="CDT97817.1"/>
    <property type="molecule type" value="Genomic_DNA"/>
</dbReference>
<reference evidence="2 3" key="1">
    <citation type="submission" date="2014-06" db="EMBL/GenBank/DDBJ databases">
        <authorList>
            <person name="Le Roux F."/>
        </authorList>
    </citation>
    <scope>NUCLEOTIDE SEQUENCE [LARGE SCALE GENOMIC DNA]</scope>
    <source>
        <strain evidence="2 3">J2-31</strain>
    </source>
</reference>
<keyword evidence="2" id="KW-0121">Carboxypeptidase</keyword>
<dbReference type="Pfam" id="PF07943">
    <property type="entry name" value="PBP5_C"/>
    <property type="match status" value="1"/>
</dbReference>
<dbReference type="InterPro" id="IPR015956">
    <property type="entry name" value="Peniciliin-bd_prot_C_sf"/>
</dbReference>
<dbReference type="GO" id="GO:0006508">
    <property type="term" value="P:proteolysis"/>
    <property type="evidence" value="ECO:0007669"/>
    <property type="project" value="InterPro"/>
</dbReference>
<dbReference type="SUPFAM" id="SSF69189">
    <property type="entry name" value="Penicillin-binding protein associated domain"/>
    <property type="match status" value="1"/>
</dbReference>
<comment type="caution">
    <text evidence="2">The sequence shown here is derived from an EMBL/GenBank/DDBJ whole genome shotgun (WGS) entry which is preliminary data.</text>
</comment>
<evidence type="ECO:0000259" key="1">
    <source>
        <dbReference type="SMART" id="SM00936"/>
    </source>
</evidence>
<keyword evidence="3" id="KW-1185">Reference proteome</keyword>
<accession>A0AA87C3T1</accession>
<evidence type="ECO:0000313" key="2">
    <source>
        <dbReference type="EMBL" id="CDT97817.1"/>
    </source>
</evidence>
<name>A0AA87C3T1_9VIBR</name>
<dbReference type="Gene3D" id="2.60.410.10">
    <property type="entry name" value="D-Ala-D-Ala carboxypeptidase, C-terminal domain"/>
    <property type="match status" value="1"/>
</dbReference>
<dbReference type="GO" id="GO:0009002">
    <property type="term" value="F:serine-type D-Ala-D-Ala carboxypeptidase activity"/>
    <property type="evidence" value="ECO:0007669"/>
    <property type="project" value="InterPro"/>
</dbReference>
<dbReference type="InterPro" id="IPR037167">
    <property type="entry name" value="Peptidase_S11_C_sf"/>
</dbReference>
<sequence>MQEDRIESQGRVWKGNTEQVGAKIAEDAFLTMPRGLVDSLQKSVVMTEPLLAPIKQGDEVGQVFWKSNGNTVASFALVAEQSVEQGSWMVRLWDSIQLWLRGLFSDLVGRIEVSE</sequence>
<organism evidence="2 3">
    <name type="scientific">Vibrio coralliirubri</name>
    <dbReference type="NCBI Taxonomy" id="1516159"/>
    <lineage>
        <taxon>Bacteria</taxon>
        <taxon>Pseudomonadati</taxon>
        <taxon>Pseudomonadota</taxon>
        <taxon>Gammaproteobacteria</taxon>
        <taxon>Vibrionales</taxon>
        <taxon>Vibrionaceae</taxon>
        <taxon>Vibrio</taxon>
    </lineage>
</organism>
<evidence type="ECO:0000313" key="3">
    <source>
        <dbReference type="Proteomes" id="UP000041625"/>
    </source>
</evidence>
<dbReference type="InterPro" id="IPR012907">
    <property type="entry name" value="Peptidase_S11_C"/>
</dbReference>
<keyword evidence="2" id="KW-0645">Protease</keyword>
<proteinExistence type="predicted"/>
<dbReference type="AlphaFoldDB" id="A0AA87C3T1"/>
<protein>
    <submittedName>
        <fullName evidence="2">D-alanyl-D-alanine carboxypeptidase</fullName>
    </submittedName>
</protein>
<gene>
    <name evidence="2" type="ORF">VCR31J2_2340002</name>
</gene>
<keyword evidence="2" id="KW-0378">Hydrolase</keyword>
<dbReference type="Proteomes" id="UP000041625">
    <property type="component" value="Unassembled WGS sequence"/>
</dbReference>
<dbReference type="SMART" id="SM00936">
    <property type="entry name" value="PBP5_C"/>
    <property type="match status" value="1"/>
</dbReference>
<feature type="domain" description="Peptidase S11 D-Ala-D-Ala carboxypeptidase A C-terminal" evidence="1">
    <location>
        <begin position="6"/>
        <end position="85"/>
    </location>
</feature>